<dbReference type="InterPro" id="IPR004136">
    <property type="entry name" value="NMO"/>
</dbReference>
<evidence type="ECO:0000256" key="1">
    <source>
        <dbReference type="ARBA" id="ARBA00022630"/>
    </source>
</evidence>
<evidence type="ECO:0000256" key="2">
    <source>
        <dbReference type="ARBA" id="ARBA00022643"/>
    </source>
</evidence>
<dbReference type="AlphaFoldDB" id="X1BE74"/>
<dbReference type="EMBL" id="BART01028866">
    <property type="protein sequence ID" value="GAG94249.1"/>
    <property type="molecule type" value="Genomic_DNA"/>
</dbReference>
<reference evidence="4" key="1">
    <citation type="journal article" date="2014" name="Front. Microbiol.">
        <title>High frequency of phylogenetically diverse reductive dehalogenase-homologous genes in deep subseafloor sedimentary metagenomes.</title>
        <authorList>
            <person name="Kawai M."/>
            <person name="Futagami T."/>
            <person name="Toyoda A."/>
            <person name="Takaki Y."/>
            <person name="Nishi S."/>
            <person name="Hori S."/>
            <person name="Arai W."/>
            <person name="Tsubouchi T."/>
            <person name="Morono Y."/>
            <person name="Uchiyama I."/>
            <person name="Ito T."/>
            <person name="Fujiyama A."/>
            <person name="Inagaki F."/>
            <person name="Takami H."/>
        </authorList>
    </citation>
    <scope>NUCLEOTIDE SEQUENCE</scope>
    <source>
        <strain evidence="4">Expedition CK06-06</strain>
    </source>
</reference>
<dbReference type="GO" id="GO:0018580">
    <property type="term" value="F:nitronate monooxygenase activity"/>
    <property type="evidence" value="ECO:0007669"/>
    <property type="project" value="InterPro"/>
</dbReference>
<keyword evidence="3" id="KW-0560">Oxidoreductase</keyword>
<feature type="non-terminal residue" evidence="4">
    <location>
        <position position="183"/>
    </location>
</feature>
<dbReference type="PANTHER" id="PTHR32332:SF20">
    <property type="entry name" value="2-NITROPROPANE DIOXYGENASE-LIKE PROTEIN"/>
    <property type="match status" value="1"/>
</dbReference>
<evidence type="ECO:0000256" key="3">
    <source>
        <dbReference type="ARBA" id="ARBA00023002"/>
    </source>
</evidence>
<sequence length="183" mass="19983">MLKTRVTELLGIKYPIFCGTMMNISYPSFTATCSNSGALGILASVMYRKPEPLRQALNELFNLTNNPFAVNVNLFPMLKPIKQIDLVKAMIEEGVKIIETSGHQAPEKYIPLFKKNDIIWIHKCAGVRYAKKAASLGADIVEVVGWENGGSVGLFDIGTLVLTPATVDALNIPVVAGGGFRWK</sequence>
<dbReference type="InterPro" id="IPR013785">
    <property type="entry name" value="Aldolase_TIM"/>
</dbReference>
<dbReference type="Gene3D" id="3.20.20.70">
    <property type="entry name" value="Aldolase class I"/>
    <property type="match status" value="1"/>
</dbReference>
<protein>
    <submittedName>
        <fullName evidence="4">Uncharacterized protein</fullName>
    </submittedName>
</protein>
<proteinExistence type="predicted"/>
<organism evidence="4">
    <name type="scientific">marine sediment metagenome</name>
    <dbReference type="NCBI Taxonomy" id="412755"/>
    <lineage>
        <taxon>unclassified sequences</taxon>
        <taxon>metagenomes</taxon>
        <taxon>ecological metagenomes</taxon>
    </lineage>
</organism>
<name>X1BE74_9ZZZZ</name>
<dbReference type="CDD" id="cd04730">
    <property type="entry name" value="NPD_like"/>
    <property type="match status" value="1"/>
</dbReference>
<keyword evidence="2" id="KW-0288">FMN</keyword>
<dbReference type="Pfam" id="PF03060">
    <property type="entry name" value="NMO"/>
    <property type="match status" value="1"/>
</dbReference>
<evidence type="ECO:0000313" key="4">
    <source>
        <dbReference type="EMBL" id="GAG94249.1"/>
    </source>
</evidence>
<dbReference type="PANTHER" id="PTHR32332">
    <property type="entry name" value="2-NITROPROPANE DIOXYGENASE"/>
    <property type="match status" value="1"/>
</dbReference>
<dbReference type="SUPFAM" id="SSF51412">
    <property type="entry name" value="Inosine monophosphate dehydrogenase (IMPDH)"/>
    <property type="match status" value="1"/>
</dbReference>
<gene>
    <name evidence="4" type="ORF">S01H4_50790</name>
</gene>
<accession>X1BE74</accession>
<comment type="caution">
    <text evidence="4">The sequence shown here is derived from an EMBL/GenBank/DDBJ whole genome shotgun (WGS) entry which is preliminary data.</text>
</comment>
<keyword evidence="1" id="KW-0285">Flavoprotein</keyword>